<keyword evidence="8" id="KW-1185">Reference proteome</keyword>
<keyword evidence="5" id="KW-0560">Oxidoreductase</keyword>
<proteinExistence type="predicted"/>
<dbReference type="SUPFAM" id="SSF50129">
    <property type="entry name" value="GroES-like"/>
    <property type="match status" value="1"/>
</dbReference>
<accession>A0A444ZRZ3</accession>
<dbReference type="GO" id="GO:0051903">
    <property type="term" value="F:S-(hydroxymethyl)glutathione dehydrogenase [NAD(P)+] activity"/>
    <property type="evidence" value="ECO:0007669"/>
    <property type="project" value="TreeGrafter"/>
</dbReference>
<sequence>MCTSQGVITCKAAVCWGLGMTVKLEEIQVDPPKSGEVRVKTLCASICHTDVLGIQGSPYVNGFPLVPGHEGIGVVETVGDEVKNLKEGDMVIPTYIGECGHCRSCVSGKTNLCLTYTFRVTAEARSYNTLGLVQRGWSTRLSMPITFSRLIQASI</sequence>
<dbReference type="Proteomes" id="UP000289738">
    <property type="component" value="Chromosome B03"/>
</dbReference>
<evidence type="ECO:0000259" key="6">
    <source>
        <dbReference type="Pfam" id="PF08240"/>
    </source>
</evidence>
<dbReference type="PANTHER" id="PTHR43880">
    <property type="entry name" value="ALCOHOL DEHYDROGENASE"/>
    <property type="match status" value="1"/>
</dbReference>
<evidence type="ECO:0000256" key="4">
    <source>
        <dbReference type="ARBA" id="ARBA00022833"/>
    </source>
</evidence>
<dbReference type="GO" id="GO:0005829">
    <property type="term" value="C:cytosol"/>
    <property type="evidence" value="ECO:0007669"/>
    <property type="project" value="TreeGrafter"/>
</dbReference>
<feature type="domain" description="Alcohol dehydrogenase-like N-terminal" evidence="6">
    <location>
        <begin position="34"/>
        <end position="119"/>
    </location>
</feature>
<dbReference type="InterPro" id="IPR011032">
    <property type="entry name" value="GroES-like_sf"/>
</dbReference>
<dbReference type="InterPro" id="IPR013154">
    <property type="entry name" value="ADH-like_N"/>
</dbReference>
<dbReference type="Pfam" id="PF08240">
    <property type="entry name" value="ADH_N"/>
    <property type="match status" value="1"/>
</dbReference>
<gene>
    <name evidence="7" type="ORF">Ahy_B03g061799</name>
</gene>
<comment type="subunit">
    <text evidence="2">Homodimer.</text>
</comment>
<dbReference type="SMR" id="A0A444ZRZ3"/>
<organism evidence="7 8">
    <name type="scientific">Arachis hypogaea</name>
    <name type="common">Peanut</name>
    <dbReference type="NCBI Taxonomy" id="3818"/>
    <lineage>
        <taxon>Eukaryota</taxon>
        <taxon>Viridiplantae</taxon>
        <taxon>Streptophyta</taxon>
        <taxon>Embryophyta</taxon>
        <taxon>Tracheophyta</taxon>
        <taxon>Spermatophyta</taxon>
        <taxon>Magnoliopsida</taxon>
        <taxon>eudicotyledons</taxon>
        <taxon>Gunneridae</taxon>
        <taxon>Pentapetalae</taxon>
        <taxon>rosids</taxon>
        <taxon>fabids</taxon>
        <taxon>Fabales</taxon>
        <taxon>Fabaceae</taxon>
        <taxon>Papilionoideae</taxon>
        <taxon>50 kb inversion clade</taxon>
        <taxon>dalbergioids sensu lato</taxon>
        <taxon>Dalbergieae</taxon>
        <taxon>Pterocarpus clade</taxon>
        <taxon>Arachis</taxon>
    </lineage>
</organism>
<evidence type="ECO:0000256" key="1">
    <source>
        <dbReference type="ARBA" id="ARBA00001947"/>
    </source>
</evidence>
<dbReference type="Gene3D" id="3.90.180.10">
    <property type="entry name" value="Medium-chain alcohol dehydrogenases, catalytic domain"/>
    <property type="match status" value="1"/>
</dbReference>
<evidence type="ECO:0000313" key="7">
    <source>
        <dbReference type="EMBL" id="RYR16980.1"/>
    </source>
</evidence>
<dbReference type="PROSITE" id="PS00059">
    <property type="entry name" value="ADH_ZINC"/>
    <property type="match status" value="1"/>
</dbReference>
<dbReference type="GO" id="GO:0046294">
    <property type="term" value="P:formaldehyde catabolic process"/>
    <property type="evidence" value="ECO:0007669"/>
    <property type="project" value="TreeGrafter"/>
</dbReference>
<dbReference type="GO" id="GO:0008270">
    <property type="term" value="F:zinc ion binding"/>
    <property type="evidence" value="ECO:0007669"/>
    <property type="project" value="InterPro"/>
</dbReference>
<keyword evidence="4" id="KW-0862">Zinc</keyword>
<protein>
    <recommendedName>
        <fullName evidence="6">Alcohol dehydrogenase-like N-terminal domain-containing protein</fullName>
    </recommendedName>
</protein>
<reference evidence="7 8" key="1">
    <citation type="submission" date="2019-01" db="EMBL/GenBank/DDBJ databases">
        <title>Sequencing of cultivated peanut Arachis hypogaea provides insights into genome evolution and oil improvement.</title>
        <authorList>
            <person name="Chen X."/>
        </authorList>
    </citation>
    <scope>NUCLEOTIDE SEQUENCE [LARGE SCALE GENOMIC DNA]</scope>
    <source>
        <strain evidence="8">cv. Fuhuasheng</strain>
        <tissue evidence="7">Leaves</tissue>
    </source>
</reference>
<evidence type="ECO:0000256" key="5">
    <source>
        <dbReference type="ARBA" id="ARBA00023002"/>
    </source>
</evidence>
<name>A0A444ZRZ3_ARAHY</name>
<dbReference type="PANTHER" id="PTHR43880:SF38">
    <property type="entry name" value="ALCOHOL DEHYDROGENASE-RELATED"/>
    <property type="match status" value="1"/>
</dbReference>
<evidence type="ECO:0000256" key="2">
    <source>
        <dbReference type="ARBA" id="ARBA00011738"/>
    </source>
</evidence>
<dbReference type="InterPro" id="IPR002328">
    <property type="entry name" value="ADH_Zn_CS"/>
</dbReference>
<comment type="cofactor">
    <cofactor evidence="1">
        <name>Zn(2+)</name>
        <dbReference type="ChEBI" id="CHEBI:29105"/>
    </cofactor>
</comment>
<dbReference type="EMBL" id="SDMP01000013">
    <property type="protein sequence ID" value="RYR16980.1"/>
    <property type="molecule type" value="Genomic_DNA"/>
</dbReference>
<evidence type="ECO:0000313" key="8">
    <source>
        <dbReference type="Proteomes" id="UP000289738"/>
    </source>
</evidence>
<dbReference type="Gramene" id="arahy.Tifrunner.gnm2.ann2.Ah13g630000.1">
    <property type="protein sequence ID" value="arahy.Tifrunner.gnm2.ann2.Ah13g630000.1-CDS"/>
    <property type="gene ID" value="arahy.Tifrunner.gnm2.ann2.Ah13g630000"/>
</dbReference>
<keyword evidence="3" id="KW-0479">Metal-binding</keyword>
<dbReference type="AlphaFoldDB" id="A0A444ZRZ3"/>
<comment type="caution">
    <text evidence="7">The sequence shown here is derived from an EMBL/GenBank/DDBJ whole genome shotgun (WGS) entry which is preliminary data.</text>
</comment>
<evidence type="ECO:0000256" key="3">
    <source>
        <dbReference type="ARBA" id="ARBA00022723"/>
    </source>
</evidence>